<dbReference type="SUPFAM" id="SSF50249">
    <property type="entry name" value="Nucleic acid-binding proteins"/>
    <property type="match status" value="1"/>
</dbReference>
<dbReference type="GO" id="GO:0006289">
    <property type="term" value="P:nucleotide-excision repair"/>
    <property type="evidence" value="ECO:0007669"/>
    <property type="project" value="TreeGrafter"/>
</dbReference>
<proteinExistence type="inferred from homology"/>
<dbReference type="PANTHER" id="PTHR15114">
    <property type="entry name" value="REPLICATION PROTEIN A3"/>
    <property type="match status" value="1"/>
</dbReference>
<reference evidence="4 5" key="1">
    <citation type="submission" date="2022-09" db="EMBL/GenBank/DDBJ databases">
        <authorList>
            <person name="Palmer J.M."/>
        </authorList>
    </citation>
    <scope>NUCLEOTIDE SEQUENCE [LARGE SCALE GENOMIC DNA]</scope>
    <source>
        <strain evidence="4 5">DSM 7382</strain>
    </source>
</reference>
<dbReference type="Gene3D" id="2.40.50.140">
    <property type="entry name" value="Nucleic acid-binding proteins"/>
    <property type="match status" value="1"/>
</dbReference>
<dbReference type="CDD" id="cd04479">
    <property type="entry name" value="RPA3"/>
    <property type="match status" value="1"/>
</dbReference>
<evidence type="ECO:0000256" key="3">
    <source>
        <dbReference type="ARBA" id="ARBA00023242"/>
    </source>
</evidence>
<dbReference type="AlphaFoldDB" id="A0AAW0FMG8"/>
<sequence>MSDITSPRVNSARLADHVGRHVRLAGKVLKVAGDAAIVEASDGGNVEVKILGSQAATIKDQYVEIVGQVTEPGVVKMLNCINLGDKLDMAIVDFVVEKWHSPQFSSMF</sequence>
<dbReference type="EMBL" id="JASBNA010000041">
    <property type="protein sequence ID" value="KAK7681367.1"/>
    <property type="molecule type" value="Genomic_DNA"/>
</dbReference>
<gene>
    <name evidence="4" type="ORF">QCA50_015458</name>
</gene>
<keyword evidence="5" id="KW-1185">Reference proteome</keyword>
<evidence type="ECO:0008006" key="6">
    <source>
        <dbReference type="Google" id="ProtNLM"/>
    </source>
</evidence>
<name>A0AAW0FMG8_9APHY</name>
<comment type="caution">
    <text evidence="4">The sequence shown here is derived from an EMBL/GenBank/DDBJ whole genome shotgun (WGS) entry which is preliminary data.</text>
</comment>
<dbReference type="GO" id="GO:0006284">
    <property type="term" value="P:base-excision repair"/>
    <property type="evidence" value="ECO:0007669"/>
    <property type="project" value="TreeGrafter"/>
</dbReference>
<evidence type="ECO:0000256" key="1">
    <source>
        <dbReference type="ARBA" id="ARBA00004123"/>
    </source>
</evidence>
<dbReference type="Proteomes" id="UP001385951">
    <property type="component" value="Unassembled WGS sequence"/>
</dbReference>
<organism evidence="4 5">
    <name type="scientific">Cerrena zonata</name>
    <dbReference type="NCBI Taxonomy" id="2478898"/>
    <lineage>
        <taxon>Eukaryota</taxon>
        <taxon>Fungi</taxon>
        <taxon>Dikarya</taxon>
        <taxon>Basidiomycota</taxon>
        <taxon>Agaricomycotina</taxon>
        <taxon>Agaricomycetes</taxon>
        <taxon>Polyporales</taxon>
        <taxon>Cerrenaceae</taxon>
        <taxon>Cerrena</taxon>
    </lineage>
</organism>
<dbReference type="Pfam" id="PF08661">
    <property type="entry name" value="Rep_fac-A_3"/>
    <property type="match status" value="1"/>
</dbReference>
<accession>A0AAW0FMG8</accession>
<dbReference type="GO" id="GO:0000724">
    <property type="term" value="P:double-strand break repair via homologous recombination"/>
    <property type="evidence" value="ECO:0007669"/>
    <property type="project" value="TreeGrafter"/>
</dbReference>
<dbReference type="GO" id="GO:0035861">
    <property type="term" value="C:site of double-strand break"/>
    <property type="evidence" value="ECO:0007669"/>
    <property type="project" value="TreeGrafter"/>
</dbReference>
<evidence type="ECO:0000256" key="2">
    <source>
        <dbReference type="ARBA" id="ARBA00009761"/>
    </source>
</evidence>
<dbReference type="GO" id="GO:0003697">
    <property type="term" value="F:single-stranded DNA binding"/>
    <property type="evidence" value="ECO:0007669"/>
    <property type="project" value="TreeGrafter"/>
</dbReference>
<keyword evidence="3" id="KW-0539">Nucleus</keyword>
<evidence type="ECO:0000313" key="4">
    <source>
        <dbReference type="EMBL" id="KAK7681367.1"/>
    </source>
</evidence>
<comment type="similarity">
    <text evidence="2">Belongs to the replication factor A protein 3 family.</text>
</comment>
<protein>
    <recommendedName>
        <fullName evidence="6">Replication factor A protein 3</fullName>
    </recommendedName>
</protein>
<evidence type="ECO:0000313" key="5">
    <source>
        <dbReference type="Proteomes" id="UP001385951"/>
    </source>
</evidence>
<dbReference type="GO" id="GO:0003684">
    <property type="term" value="F:damaged DNA binding"/>
    <property type="evidence" value="ECO:0007669"/>
    <property type="project" value="TreeGrafter"/>
</dbReference>
<dbReference type="GO" id="GO:0006298">
    <property type="term" value="P:mismatch repair"/>
    <property type="evidence" value="ECO:0007669"/>
    <property type="project" value="TreeGrafter"/>
</dbReference>
<dbReference type="GO" id="GO:0005662">
    <property type="term" value="C:DNA replication factor A complex"/>
    <property type="evidence" value="ECO:0007669"/>
    <property type="project" value="TreeGrafter"/>
</dbReference>
<dbReference type="GO" id="GO:0006260">
    <property type="term" value="P:DNA replication"/>
    <property type="evidence" value="ECO:0007669"/>
    <property type="project" value="InterPro"/>
</dbReference>
<dbReference type="InterPro" id="IPR012340">
    <property type="entry name" value="NA-bd_OB-fold"/>
</dbReference>
<dbReference type="InterPro" id="IPR013970">
    <property type="entry name" value="Rfa2"/>
</dbReference>
<dbReference type="PANTHER" id="PTHR15114:SF1">
    <property type="entry name" value="REPLICATION PROTEIN A 14 KDA SUBUNIT"/>
    <property type="match status" value="1"/>
</dbReference>
<comment type="subcellular location">
    <subcellularLocation>
        <location evidence="1">Nucleus</location>
    </subcellularLocation>
</comment>